<evidence type="ECO:0000256" key="5">
    <source>
        <dbReference type="ARBA" id="ARBA00022806"/>
    </source>
</evidence>
<keyword evidence="7" id="KW-0175">Coiled coil</keyword>
<proteinExistence type="inferred from homology"/>
<keyword evidence="4" id="KW-0378">Hydrolase</keyword>
<dbReference type="Gene3D" id="3.40.50.10810">
    <property type="entry name" value="Tandem AAA-ATPase domain"/>
    <property type="match status" value="1"/>
</dbReference>
<evidence type="ECO:0000256" key="4">
    <source>
        <dbReference type="ARBA" id="ARBA00022801"/>
    </source>
</evidence>
<dbReference type="CDD" id="cd18793">
    <property type="entry name" value="SF2_C_SNF"/>
    <property type="match status" value="1"/>
</dbReference>
<feature type="region of interest" description="Disordered" evidence="9">
    <location>
        <begin position="1"/>
        <end position="102"/>
    </location>
</feature>
<dbReference type="SMART" id="SM00490">
    <property type="entry name" value="HELICc"/>
    <property type="match status" value="1"/>
</dbReference>
<reference evidence="12" key="1">
    <citation type="submission" date="2015-08" db="EMBL/GenBank/DDBJ databases">
        <authorList>
            <person name="Babu N.S."/>
            <person name="Beckwith C.J."/>
            <person name="Beseler K.G."/>
            <person name="Brison A."/>
            <person name="Carone J.V."/>
            <person name="Caskin T.P."/>
            <person name="Diamond M."/>
            <person name="Durham M.E."/>
            <person name="Foxe J.M."/>
            <person name="Go M."/>
            <person name="Henderson B.A."/>
            <person name="Jones I.B."/>
            <person name="McGettigan J.A."/>
            <person name="Micheletti S.J."/>
            <person name="Nasrallah M.E."/>
            <person name="Ortiz D."/>
            <person name="Piller C.R."/>
            <person name="Privatt S.R."/>
            <person name="Schneider S.L."/>
            <person name="Sharp S."/>
            <person name="Smith T.C."/>
            <person name="Stanton J.D."/>
            <person name="Ullery H.E."/>
            <person name="Wilson R.J."/>
            <person name="Serrano M.G."/>
            <person name="Buck G."/>
            <person name="Lee V."/>
            <person name="Wang Y."/>
            <person name="Carvalho R."/>
            <person name="Voegtly L."/>
            <person name="Shi R."/>
            <person name="Duckworth R."/>
            <person name="Johnson A."/>
            <person name="Loviza R."/>
            <person name="Walstead R."/>
            <person name="Shah Z."/>
            <person name="Kiflezghi M."/>
            <person name="Wade K."/>
            <person name="Ball S.L."/>
            <person name="Bradley K.W."/>
            <person name="Asai D.J."/>
            <person name="Bowman C.A."/>
            <person name="Russell D.A."/>
            <person name="Pope W.H."/>
            <person name="Jacobs-Sera D."/>
            <person name="Hendrix R.W."/>
            <person name="Hatfull G.F."/>
        </authorList>
    </citation>
    <scope>NUCLEOTIDE SEQUENCE</scope>
</reference>
<dbReference type="InterPro" id="IPR038718">
    <property type="entry name" value="SNF2-like_sf"/>
</dbReference>
<dbReference type="InterPro" id="IPR049730">
    <property type="entry name" value="SNF2/RAD54-like_C"/>
</dbReference>
<dbReference type="InterPro" id="IPR001650">
    <property type="entry name" value="Helicase_C-like"/>
</dbReference>
<dbReference type="EMBL" id="GDKF01010418">
    <property type="protein sequence ID" value="JAT68204.1"/>
    <property type="molecule type" value="Transcribed_RNA"/>
</dbReference>
<dbReference type="PROSITE" id="PS51192">
    <property type="entry name" value="HELICASE_ATP_BIND_1"/>
    <property type="match status" value="1"/>
</dbReference>
<dbReference type="GO" id="GO:0005524">
    <property type="term" value="F:ATP binding"/>
    <property type="evidence" value="ECO:0007669"/>
    <property type="project" value="UniProtKB-KW"/>
</dbReference>
<feature type="compositionally biased region" description="Basic residues" evidence="9">
    <location>
        <begin position="180"/>
        <end position="197"/>
    </location>
</feature>
<name>A0A1D1ZMI3_AUXPR</name>
<dbReference type="PANTHER" id="PTHR10799">
    <property type="entry name" value="SNF2/RAD54 HELICASE FAMILY"/>
    <property type="match status" value="1"/>
</dbReference>
<feature type="domain" description="Helicase ATP-binding" evidence="10">
    <location>
        <begin position="229"/>
        <end position="396"/>
    </location>
</feature>
<feature type="compositionally biased region" description="Low complexity" evidence="9">
    <location>
        <begin position="13"/>
        <end position="36"/>
    </location>
</feature>
<protein>
    <submittedName>
        <fullName evidence="12">Uncharacterized protein</fullName>
    </submittedName>
</protein>
<feature type="region of interest" description="Disordered" evidence="9">
    <location>
        <begin position="158"/>
        <end position="199"/>
    </location>
</feature>
<feature type="non-terminal residue" evidence="12">
    <location>
        <position position="1"/>
    </location>
</feature>
<dbReference type="SUPFAM" id="SSF52540">
    <property type="entry name" value="P-loop containing nucleoside triphosphate hydrolases"/>
    <property type="match status" value="2"/>
</dbReference>
<dbReference type="InterPro" id="IPR027417">
    <property type="entry name" value="P-loop_NTPase"/>
</dbReference>
<evidence type="ECO:0000256" key="3">
    <source>
        <dbReference type="ARBA" id="ARBA00022741"/>
    </source>
</evidence>
<evidence type="ECO:0000256" key="2">
    <source>
        <dbReference type="ARBA" id="ARBA00007025"/>
    </source>
</evidence>
<dbReference type="Pfam" id="PF00271">
    <property type="entry name" value="Helicase_C"/>
    <property type="match status" value="1"/>
</dbReference>
<evidence type="ECO:0000256" key="9">
    <source>
        <dbReference type="SAM" id="MobiDB-lite"/>
    </source>
</evidence>
<evidence type="ECO:0000256" key="1">
    <source>
        <dbReference type="ARBA" id="ARBA00004123"/>
    </source>
</evidence>
<dbReference type="AlphaFoldDB" id="A0A1D1ZMI3"/>
<dbReference type="FunFam" id="3.40.50.10810:FF:000015">
    <property type="entry name" value="lymphoid-specific helicase isoform X1"/>
    <property type="match status" value="1"/>
</dbReference>
<feature type="compositionally biased region" description="Polar residues" evidence="9">
    <location>
        <begin position="60"/>
        <end position="75"/>
    </location>
</feature>
<dbReference type="SMART" id="SM00487">
    <property type="entry name" value="DEXDc"/>
    <property type="match status" value="1"/>
</dbReference>
<accession>A0A1D1ZMI3</accession>
<dbReference type="GO" id="GO:0004386">
    <property type="term" value="F:helicase activity"/>
    <property type="evidence" value="ECO:0007669"/>
    <property type="project" value="UniProtKB-KW"/>
</dbReference>
<keyword evidence="3" id="KW-0547">Nucleotide-binding</keyword>
<dbReference type="InterPro" id="IPR000330">
    <property type="entry name" value="SNF2_N"/>
</dbReference>
<comment type="subcellular location">
    <subcellularLocation>
        <location evidence="1">Nucleus</location>
    </subcellularLocation>
</comment>
<dbReference type="Gene3D" id="3.40.50.300">
    <property type="entry name" value="P-loop containing nucleotide triphosphate hydrolases"/>
    <property type="match status" value="1"/>
</dbReference>
<dbReference type="PROSITE" id="PS51194">
    <property type="entry name" value="HELICASE_CTER"/>
    <property type="match status" value="1"/>
</dbReference>
<dbReference type="Pfam" id="PF00176">
    <property type="entry name" value="SNF2-rel_dom"/>
    <property type="match status" value="1"/>
</dbReference>
<keyword evidence="5" id="KW-0347">Helicase</keyword>
<feature type="domain" description="Helicase C-terminal" evidence="11">
    <location>
        <begin position="541"/>
        <end position="691"/>
    </location>
</feature>
<evidence type="ECO:0000256" key="8">
    <source>
        <dbReference type="ARBA" id="ARBA00023242"/>
    </source>
</evidence>
<gene>
    <name evidence="12" type="ORF">g.18435</name>
</gene>
<evidence type="ECO:0000259" key="11">
    <source>
        <dbReference type="PROSITE" id="PS51194"/>
    </source>
</evidence>
<dbReference type="InterPro" id="IPR014001">
    <property type="entry name" value="Helicase_ATP-bd"/>
</dbReference>
<evidence type="ECO:0000259" key="10">
    <source>
        <dbReference type="PROSITE" id="PS51192"/>
    </source>
</evidence>
<organism evidence="12">
    <name type="scientific">Auxenochlorella protothecoides</name>
    <name type="common">Green microalga</name>
    <name type="synonym">Chlorella protothecoides</name>
    <dbReference type="NCBI Taxonomy" id="3075"/>
    <lineage>
        <taxon>Eukaryota</taxon>
        <taxon>Viridiplantae</taxon>
        <taxon>Chlorophyta</taxon>
        <taxon>core chlorophytes</taxon>
        <taxon>Trebouxiophyceae</taxon>
        <taxon>Chlorellales</taxon>
        <taxon>Chlorellaceae</taxon>
        <taxon>Auxenochlorella</taxon>
    </lineage>
</organism>
<evidence type="ECO:0000256" key="7">
    <source>
        <dbReference type="ARBA" id="ARBA00023054"/>
    </source>
</evidence>
<evidence type="ECO:0000256" key="6">
    <source>
        <dbReference type="ARBA" id="ARBA00022840"/>
    </source>
</evidence>
<evidence type="ECO:0000313" key="12">
    <source>
        <dbReference type="EMBL" id="JAT68204.1"/>
    </source>
</evidence>
<keyword evidence="8" id="KW-0539">Nucleus</keyword>
<dbReference type="GO" id="GO:0016787">
    <property type="term" value="F:hydrolase activity"/>
    <property type="evidence" value="ECO:0007669"/>
    <property type="project" value="UniProtKB-KW"/>
</dbReference>
<feature type="compositionally biased region" description="Polar residues" evidence="9">
    <location>
        <begin position="1"/>
        <end position="12"/>
    </location>
</feature>
<comment type="similarity">
    <text evidence="2">Belongs to the SNF2/RAD54 helicase family.</text>
</comment>
<keyword evidence="6" id="KW-0067">ATP-binding</keyword>
<sequence>LPPQHTKASSSHTAMAGKRGAATRARAGRVGATEAAPSGNGGSEQDASSAGNAADERVSRSQNGEANPSPATKQPTPRPKPVAEEGSCHASEATEFYVPADVLEEEERLRIAREEAESKPKAAPVELVLGNESFKALETLLNKSQLYTQFLAENMASAETEQLESEAKAPSPGEGDGPLGKKRKAAGRTGGAKKKAGKAAAAPSAAQELCPGLVGELRDYQLRGIRWLASLFVNGINGILADQMGLGKTVQTIGMLCHLRGKAILGPYLVLGPLSTLHNWVSEFQRWAPDFPALLYHGSKAERAQLWSTRLSKPVDGSFPVVVTSYEILLADIRNFQKVSWKYLVVDEGHRLKNHNCRLIRELRTLRVDNKLLLTGTPLQNNLTELWSLLNFILPEAFSSLSDFESWFESMADAGGQQEDEVRQQTAKVVEKLHAILKPFLLRRVKSDVETSLPGKLEVVLYAQQSAKQQELNKQLKDKTLREALSKSGGAGGTSLASLNNMLMQLRKNCNHPDLITAAFDGSVFFPPPEELVADCGKMALLEKLLNRLLPAGHKTLIFSQMTSMLDVLSSYLEARDIKHCRLDGSVSWQDRQEAMKLFTSDPEHKVFLLSTRAGGLGINLTAADTCIIYDSDWNPQQDLQAMDRCHRIGQRSPVLVLRLASARSVEGKLLERAARKLQLERMVIKSGAFLHADDAAAGSMSKEELLDVISGAGSGEHDLAQSGDISNEVLDQLLDRSHLEAGSKRPYPDRGVGYEVVHQLSGSGLLAGVE</sequence>
<dbReference type="GO" id="GO:0005634">
    <property type="term" value="C:nucleus"/>
    <property type="evidence" value="ECO:0007669"/>
    <property type="project" value="UniProtKB-SubCell"/>
</dbReference>